<feature type="compositionally biased region" description="Pro residues" evidence="2">
    <location>
        <begin position="285"/>
        <end position="294"/>
    </location>
</feature>
<dbReference type="EMBL" id="QKYT01000217">
    <property type="protein sequence ID" value="RIA89504.1"/>
    <property type="molecule type" value="Genomic_DNA"/>
</dbReference>
<evidence type="ECO:0000256" key="2">
    <source>
        <dbReference type="SAM" id="MobiDB-lite"/>
    </source>
</evidence>
<feature type="compositionally biased region" description="Low complexity" evidence="2">
    <location>
        <begin position="172"/>
        <end position="190"/>
    </location>
</feature>
<feature type="chain" id="PRO_5017454369" description="Yeast cell wall synthesis Kre9/Knh1-like N-terminal domain-containing protein" evidence="3">
    <location>
        <begin position="23"/>
        <end position="374"/>
    </location>
</feature>
<protein>
    <recommendedName>
        <fullName evidence="4">Yeast cell wall synthesis Kre9/Knh1-like N-terminal domain-containing protein</fullName>
    </recommendedName>
</protein>
<feature type="domain" description="Yeast cell wall synthesis Kre9/Knh1-like N-terminal" evidence="4">
    <location>
        <begin position="29"/>
        <end position="121"/>
    </location>
</feature>
<evidence type="ECO:0000256" key="1">
    <source>
        <dbReference type="ARBA" id="ARBA00022729"/>
    </source>
</evidence>
<dbReference type="Pfam" id="PF10342">
    <property type="entry name" value="Kre9_KNH"/>
    <property type="match status" value="1"/>
</dbReference>
<feature type="compositionally biased region" description="Low complexity" evidence="2">
    <location>
        <begin position="247"/>
        <end position="265"/>
    </location>
</feature>
<dbReference type="Proteomes" id="UP000265703">
    <property type="component" value="Unassembled WGS sequence"/>
</dbReference>
<keyword evidence="1 3" id="KW-0732">Signal</keyword>
<accession>A0A397T375</accession>
<dbReference type="STRING" id="658196.A0A397T375"/>
<proteinExistence type="predicted"/>
<evidence type="ECO:0000313" key="6">
    <source>
        <dbReference type="Proteomes" id="UP000265703"/>
    </source>
</evidence>
<feature type="compositionally biased region" description="Low complexity" evidence="2">
    <location>
        <begin position="209"/>
        <end position="230"/>
    </location>
</feature>
<dbReference type="OrthoDB" id="2432613at2759"/>
<feature type="region of interest" description="Disordered" evidence="2">
    <location>
        <begin position="153"/>
        <end position="354"/>
    </location>
</feature>
<dbReference type="AlphaFoldDB" id="A0A397T375"/>
<comment type="caution">
    <text evidence="5">The sequence shown here is derived from an EMBL/GenBank/DDBJ whole genome shotgun (WGS) entry which is preliminary data.</text>
</comment>
<keyword evidence="6" id="KW-1185">Reference proteome</keyword>
<evidence type="ECO:0000313" key="5">
    <source>
        <dbReference type="EMBL" id="RIA89504.1"/>
    </source>
</evidence>
<feature type="signal peptide" evidence="3">
    <location>
        <begin position="1"/>
        <end position="22"/>
    </location>
</feature>
<evidence type="ECO:0000256" key="3">
    <source>
        <dbReference type="SAM" id="SignalP"/>
    </source>
</evidence>
<name>A0A397T375_9GLOM</name>
<dbReference type="InterPro" id="IPR018466">
    <property type="entry name" value="Kre9/Knh1-like_N"/>
</dbReference>
<organism evidence="5 6">
    <name type="scientific">Glomus cerebriforme</name>
    <dbReference type="NCBI Taxonomy" id="658196"/>
    <lineage>
        <taxon>Eukaryota</taxon>
        <taxon>Fungi</taxon>
        <taxon>Fungi incertae sedis</taxon>
        <taxon>Mucoromycota</taxon>
        <taxon>Glomeromycotina</taxon>
        <taxon>Glomeromycetes</taxon>
        <taxon>Glomerales</taxon>
        <taxon>Glomeraceae</taxon>
        <taxon>Glomus</taxon>
    </lineage>
</organism>
<sequence length="374" mass="38171">MKSSYSFVALVAFLLNVGTINANIYPTNPDGSAIFSPNQQVTIQWNDDGKAPSLKTIGKVQVDFMTGADLSQVALGPIGTVDATLGKLAWIVPEVDPAGKFYFLRFSNGKSGEVYSTRFTITDINGKYPPEVNPPPPVGKNLGKIGKIVAKGVPNGKQTGVGNPNTAVVPNQPTTAQPTTAQPPVQPATASKTPKATVPKGNPNTAVVPNQPNTAQPTTAQPPTQPATAPKTSKAPVPKGNPNEAVAPKQPTTAQPAPAQPATAPNTSKAPVPKGNPNEAVAPKQPAPAQPAPTQPATAPNTSPVPKGDAKTAKTANNVAIANPTTKTNSSPSTSTATGAASGSDTSSAFSINNNNSKIVGGLTFISLLFSMIF</sequence>
<evidence type="ECO:0000259" key="4">
    <source>
        <dbReference type="Pfam" id="PF10342"/>
    </source>
</evidence>
<reference evidence="5 6" key="1">
    <citation type="submission" date="2018-06" db="EMBL/GenBank/DDBJ databases">
        <title>Comparative genomics reveals the genomic features of Rhizophagus irregularis, R. cerebriforme, R. diaphanum and Gigaspora rosea, and their symbiotic lifestyle signature.</title>
        <authorList>
            <person name="Morin E."/>
            <person name="San Clemente H."/>
            <person name="Chen E.C.H."/>
            <person name="De La Providencia I."/>
            <person name="Hainaut M."/>
            <person name="Kuo A."/>
            <person name="Kohler A."/>
            <person name="Murat C."/>
            <person name="Tang N."/>
            <person name="Roy S."/>
            <person name="Loubradou J."/>
            <person name="Henrissat B."/>
            <person name="Grigoriev I.V."/>
            <person name="Corradi N."/>
            <person name="Roux C."/>
            <person name="Martin F.M."/>
        </authorList>
    </citation>
    <scope>NUCLEOTIDE SEQUENCE [LARGE SCALE GENOMIC DNA]</scope>
    <source>
        <strain evidence="5 6">DAOM 227022</strain>
    </source>
</reference>
<gene>
    <name evidence="5" type="ORF">C1645_738578</name>
</gene>
<feature type="compositionally biased region" description="Low complexity" evidence="2">
    <location>
        <begin position="322"/>
        <end position="351"/>
    </location>
</feature>
<feature type="compositionally biased region" description="Polar residues" evidence="2">
    <location>
        <begin position="156"/>
        <end position="171"/>
    </location>
</feature>